<name>A0ABR4GMK7_9EURO</name>
<accession>A0ABR4GMK7</accession>
<dbReference type="SUPFAM" id="SSF48403">
    <property type="entry name" value="Ankyrin repeat"/>
    <property type="match status" value="1"/>
</dbReference>
<dbReference type="InterPro" id="IPR036770">
    <property type="entry name" value="Ankyrin_rpt-contain_sf"/>
</dbReference>
<organism evidence="1 2">
    <name type="scientific">Aspergillus keveii</name>
    <dbReference type="NCBI Taxonomy" id="714993"/>
    <lineage>
        <taxon>Eukaryota</taxon>
        <taxon>Fungi</taxon>
        <taxon>Dikarya</taxon>
        <taxon>Ascomycota</taxon>
        <taxon>Pezizomycotina</taxon>
        <taxon>Eurotiomycetes</taxon>
        <taxon>Eurotiomycetidae</taxon>
        <taxon>Eurotiales</taxon>
        <taxon>Aspergillaceae</taxon>
        <taxon>Aspergillus</taxon>
        <taxon>Aspergillus subgen. Nidulantes</taxon>
    </lineage>
</organism>
<reference evidence="1 2" key="1">
    <citation type="submission" date="2024-07" db="EMBL/GenBank/DDBJ databases">
        <title>Section-level genome sequencing and comparative genomics of Aspergillus sections Usti and Cavernicolus.</title>
        <authorList>
            <consortium name="Lawrence Berkeley National Laboratory"/>
            <person name="Nybo J.L."/>
            <person name="Vesth T.C."/>
            <person name="Theobald S."/>
            <person name="Frisvad J.C."/>
            <person name="Larsen T.O."/>
            <person name="Kjaerboelling I."/>
            <person name="Rothschild-Mancinelli K."/>
            <person name="Lyhne E.K."/>
            <person name="Kogle M.E."/>
            <person name="Barry K."/>
            <person name="Clum A."/>
            <person name="Na H."/>
            <person name="Ledsgaard L."/>
            <person name="Lin J."/>
            <person name="Lipzen A."/>
            <person name="Kuo A."/>
            <person name="Riley R."/>
            <person name="Mondo S."/>
            <person name="Labutti K."/>
            <person name="Haridas S."/>
            <person name="Pangalinan J."/>
            <person name="Salamov A.A."/>
            <person name="Simmons B.A."/>
            <person name="Magnuson J.K."/>
            <person name="Chen J."/>
            <person name="Drula E."/>
            <person name="Henrissat B."/>
            <person name="Wiebenga A."/>
            <person name="Lubbers R.J."/>
            <person name="Gomes A.C."/>
            <person name="Makela M.R."/>
            <person name="Stajich J."/>
            <person name="Grigoriev I.V."/>
            <person name="Mortensen U.H."/>
            <person name="De Vries R.P."/>
            <person name="Baker S.E."/>
            <person name="Andersen M.R."/>
        </authorList>
    </citation>
    <scope>NUCLEOTIDE SEQUENCE [LARGE SCALE GENOMIC DNA]</scope>
    <source>
        <strain evidence="1 2">CBS 209.92</strain>
    </source>
</reference>
<comment type="caution">
    <text evidence="1">The sequence shown here is derived from an EMBL/GenBank/DDBJ whole genome shotgun (WGS) entry which is preliminary data.</text>
</comment>
<evidence type="ECO:0000313" key="1">
    <source>
        <dbReference type="EMBL" id="KAL2800302.1"/>
    </source>
</evidence>
<dbReference type="EMBL" id="JBFTWV010000004">
    <property type="protein sequence ID" value="KAL2800302.1"/>
    <property type="molecule type" value="Genomic_DNA"/>
</dbReference>
<protein>
    <submittedName>
        <fullName evidence="1">Uncharacterized protein</fullName>
    </submittedName>
</protein>
<proteinExistence type="predicted"/>
<dbReference type="Pfam" id="PF00023">
    <property type="entry name" value="Ank"/>
    <property type="match status" value="1"/>
</dbReference>
<keyword evidence="2" id="KW-1185">Reference proteome</keyword>
<gene>
    <name evidence="1" type="ORF">BJX66DRAFT_291704</name>
</gene>
<sequence length="240" mass="26536">MGRTQISRRERSDFSVDSGIAQTSISHRFLIAKWQARCHHARQHGSTPLFSAVCAGSAAVVDLLLANPRVDVNMQYSQDRTVLSQARMEVMIDWVPDDDANNNDGVKRVAALLAHDILIVEPESKSLDDLLLLSIRHQCNLVFNVLPDRWQSRRTFDEAILKNAAARGGPVIIKRLLDLPLAPVITDLVAAAGSKNRSTTVVQLLLDRCDGHPLTESVVQRGRRQPIAWAPYSPLALGQV</sequence>
<dbReference type="InterPro" id="IPR002110">
    <property type="entry name" value="Ankyrin_rpt"/>
</dbReference>
<dbReference type="Gene3D" id="1.25.40.20">
    <property type="entry name" value="Ankyrin repeat-containing domain"/>
    <property type="match status" value="1"/>
</dbReference>
<evidence type="ECO:0000313" key="2">
    <source>
        <dbReference type="Proteomes" id="UP001610563"/>
    </source>
</evidence>
<dbReference type="Proteomes" id="UP001610563">
    <property type="component" value="Unassembled WGS sequence"/>
</dbReference>